<organism evidence="3 4">
    <name type="scientific">Nonomuraea jiangxiensis</name>
    <dbReference type="NCBI Taxonomy" id="633440"/>
    <lineage>
        <taxon>Bacteria</taxon>
        <taxon>Bacillati</taxon>
        <taxon>Actinomycetota</taxon>
        <taxon>Actinomycetes</taxon>
        <taxon>Streptosporangiales</taxon>
        <taxon>Streptosporangiaceae</taxon>
        <taxon>Nonomuraea</taxon>
    </lineage>
</organism>
<dbReference type="Pfam" id="PF19054">
    <property type="entry name" value="DUF5753"/>
    <property type="match status" value="1"/>
</dbReference>
<dbReference type="SUPFAM" id="SSF47413">
    <property type="entry name" value="lambda repressor-like DNA-binding domains"/>
    <property type="match status" value="1"/>
</dbReference>
<dbReference type="AlphaFoldDB" id="A0A1G9F3Y3"/>
<sequence>MSTAHDTGNMPDFPGGDIRQSGPTALRMLVGAELRRLREASEISRDQAGYVIRGSQSKISRLEAGRTSFKPRDVEDLLTLYGVTDTAERAALLALVKQANAPGWWQHYRDVIPEWFEGYLGLEQDASLIRTYEVQFVPGLLQTEDYARAVISRGRENEPEALIERRVAVRIHRQQILTGPAPCRLWVIVDEAALRRPVGNQAVMRAQLEHLALMAELPHVTVQVIPFSSDAAVAGIGPVTLLRFPQAELADVVYLEHLTGAQYLSKAEAVGPYLGLMNNLGVHASSPPATSAMLRQLIAEL</sequence>
<evidence type="ECO:0000256" key="1">
    <source>
        <dbReference type="SAM" id="MobiDB-lite"/>
    </source>
</evidence>
<feature type="region of interest" description="Disordered" evidence="1">
    <location>
        <begin position="1"/>
        <end position="21"/>
    </location>
</feature>
<evidence type="ECO:0000313" key="4">
    <source>
        <dbReference type="Proteomes" id="UP000199202"/>
    </source>
</evidence>
<dbReference type="InterPro" id="IPR001387">
    <property type="entry name" value="Cro/C1-type_HTH"/>
</dbReference>
<dbReference type="PROSITE" id="PS50943">
    <property type="entry name" value="HTH_CROC1"/>
    <property type="match status" value="1"/>
</dbReference>
<dbReference type="Proteomes" id="UP000199202">
    <property type="component" value="Unassembled WGS sequence"/>
</dbReference>
<evidence type="ECO:0000259" key="2">
    <source>
        <dbReference type="PROSITE" id="PS50943"/>
    </source>
</evidence>
<dbReference type="SMART" id="SM00530">
    <property type="entry name" value="HTH_XRE"/>
    <property type="match status" value="1"/>
</dbReference>
<evidence type="ECO:0000313" key="3">
    <source>
        <dbReference type="EMBL" id="SDK83058.1"/>
    </source>
</evidence>
<protein>
    <submittedName>
        <fullName evidence="3">Helix-turn-helix domain-containing protein</fullName>
    </submittedName>
</protein>
<reference evidence="3 4" key="1">
    <citation type="submission" date="2016-10" db="EMBL/GenBank/DDBJ databases">
        <authorList>
            <person name="de Groot N.N."/>
        </authorList>
    </citation>
    <scope>NUCLEOTIDE SEQUENCE [LARGE SCALE GENOMIC DNA]</scope>
    <source>
        <strain evidence="3 4">CGMCC 4.6533</strain>
    </source>
</reference>
<dbReference type="STRING" id="633440.SAMN05421869_11999"/>
<name>A0A1G9F3Y3_9ACTN</name>
<dbReference type="Pfam" id="PF13560">
    <property type="entry name" value="HTH_31"/>
    <property type="match status" value="1"/>
</dbReference>
<dbReference type="Gene3D" id="1.10.260.40">
    <property type="entry name" value="lambda repressor-like DNA-binding domains"/>
    <property type="match status" value="1"/>
</dbReference>
<dbReference type="CDD" id="cd00093">
    <property type="entry name" value="HTH_XRE"/>
    <property type="match status" value="1"/>
</dbReference>
<keyword evidence="4" id="KW-1185">Reference proteome</keyword>
<dbReference type="GO" id="GO:0003677">
    <property type="term" value="F:DNA binding"/>
    <property type="evidence" value="ECO:0007669"/>
    <property type="project" value="InterPro"/>
</dbReference>
<dbReference type="InterPro" id="IPR043917">
    <property type="entry name" value="DUF5753"/>
</dbReference>
<feature type="domain" description="HTH cro/C1-type" evidence="2">
    <location>
        <begin position="34"/>
        <end position="89"/>
    </location>
</feature>
<dbReference type="OrthoDB" id="5177725at2"/>
<dbReference type="EMBL" id="FNDJ01000019">
    <property type="protein sequence ID" value="SDK83058.1"/>
    <property type="molecule type" value="Genomic_DNA"/>
</dbReference>
<accession>A0A1G9F3Y3</accession>
<dbReference type="InterPro" id="IPR010982">
    <property type="entry name" value="Lambda_DNA-bd_dom_sf"/>
</dbReference>
<gene>
    <name evidence="3" type="ORF">SAMN05421869_11999</name>
</gene>
<proteinExistence type="predicted"/>